<comment type="caution">
    <text evidence="9">The sequence shown here is derived from an EMBL/GenBank/DDBJ whole genome shotgun (WGS) entry which is preliminary data.</text>
</comment>
<dbReference type="InterPro" id="IPR005115">
    <property type="entry name" value="Gly_transporter"/>
</dbReference>
<evidence type="ECO:0000256" key="5">
    <source>
        <dbReference type="ARBA" id="ARBA00022989"/>
    </source>
</evidence>
<feature type="transmembrane region" description="Helical" evidence="7">
    <location>
        <begin position="6"/>
        <end position="28"/>
    </location>
</feature>
<dbReference type="GO" id="GO:0005886">
    <property type="term" value="C:plasma membrane"/>
    <property type="evidence" value="ECO:0007669"/>
    <property type="project" value="UniProtKB-SubCell"/>
</dbReference>
<feature type="transmembrane region" description="Helical" evidence="7">
    <location>
        <begin position="72"/>
        <end position="91"/>
    </location>
</feature>
<accession>A0A7W7ZG55</accession>
<evidence type="ECO:0000313" key="10">
    <source>
        <dbReference type="Proteomes" id="UP000540989"/>
    </source>
</evidence>
<feature type="domain" description="Glycine transporter" evidence="8">
    <location>
        <begin position="107"/>
        <end position="179"/>
    </location>
</feature>
<dbReference type="EMBL" id="JACHIP010000005">
    <property type="protein sequence ID" value="MBB5059334.1"/>
    <property type="molecule type" value="Genomic_DNA"/>
</dbReference>
<dbReference type="Proteomes" id="UP000540989">
    <property type="component" value="Unassembled WGS sequence"/>
</dbReference>
<evidence type="ECO:0000256" key="1">
    <source>
        <dbReference type="ARBA" id="ARBA00004651"/>
    </source>
</evidence>
<feature type="domain" description="Glycine transporter" evidence="8">
    <location>
        <begin position="17"/>
        <end position="92"/>
    </location>
</feature>
<evidence type="ECO:0000256" key="2">
    <source>
        <dbReference type="ARBA" id="ARBA00008193"/>
    </source>
</evidence>
<keyword evidence="6 7" id="KW-0472">Membrane</keyword>
<evidence type="ECO:0000256" key="7">
    <source>
        <dbReference type="SAM" id="Phobius"/>
    </source>
</evidence>
<dbReference type="PANTHER" id="PTHR30506:SF3">
    <property type="entry name" value="UPF0126 INNER MEMBRANE PROTEIN YADS-RELATED"/>
    <property type="match status" value="1"/>
</dbReference>
<proteinExistence type="inferred from homology"/>
<evidence type="ECO:0000259" key="8">
    <source>
        <dbReference type="Pfam" id="PF03458"/>
    </source>
</evidence>
<evidence type="ECO:0000256" key="3">
    <source>
        <dbReference type="ARBA" id="ARBA00022475"/>
    </source>
</evidence>
<dbReference type="Pfam" id="PF03458">
    <property type="entry name" value="Gly_transporter"/>
    <property type="match status" value="2"/>
</dbReference>
<sequence>MFVSHLLTIPITTVFSVIDFGGVFAGALGGAFAARENKRYQYDFVGVMGLALISALGGGVARDVLLNHGPPLALVDTRYLLVAMVGGALGLTVSHKRAWLRRALVGVDALALGLFAVAGSARALAAGLSFLPALLLGVTTAVGGGSLRDVFSGRTPQVFERGEPYAIVAAAASVVFLTAEHWLGLGTAATALAVASSFILRLATMRFRWKTHLAR</sequence>
<keyword evidence="10" id="KW-1185">Reference proteome</keyword>
<evidence type="ECO:0000256" key="4">
    <source>
        <dbReference type="ARBA" id="ARBA00022692"/>
    </source>
</evidence>
<evidence type="ECO:0000256" key="6">
    <source>
        <dbReference type="ARBA" id="ARBA00023136"/>
    </source>
</evidence>
<keyword evidence="3" id="KW-1003">Cell membrane</keyword>
<keyword evidence="4 7" id="KW-0812">Transmembrane</keyword>
<gene>
    <name evidence="9" type="ORF">HDF16_004057</name>
</gene>
<name>A0A7W7ZG55_9BACT</name>
<evidence type="ECO:0000313" key="9">
    <source>
        <dbReference type="EMBL" id="MBB5059334.1"/>
    </source>
</evidence>
<feature type="transmembrane region" description="Helical" evidence="7">
    <location>
        <begin position="40"/>
        <end position="60"/>
    </location>
</feature>
<comment type="subcellular location">
    <subcellularLocation>
        <location evidence="1">Cell membrane</location>
        <topology evidence="1">Multi-pass membrane protein</topology>
    </subcellularLocation>
</comment>
<reference evidence="9 10" key="1">
    <citation type="submission" date="2020-08" db="EMBL/GenBank/DDBJ databases">
        <title>Genomic Encyclopedia of Type Strains, Phase IV (KMG-V): Genome sequencing to study the core and pangenomes of soil and plant-associated prokaryotes.</title>
        <authorList>
            <person name="Whitman W."/>
        </authorList>
    </citation>
    <scope>NUCLEOTIDE SEQUENCE [LARGE SCALE GENOMIC DNA]</scope>
    <source>
        <strain evidence="9 10">M8UP14</strain>
    </source>
</reference>
<feature type="transmembrane region" description="Helical" evidence="7">
    <location>
        <begin position="185"/>
        <end position="203"/>
    </location>
</feature>
<dbReference type="PANTHER" id="PTHR30506">
    <property type="entry name" value="INNER MEMBRANE PROTEIN"/>
    <property type="match status" value="1"/>
</dbReference>
<comment type="similarity">
    <text evidence="2">Belongs to the UPF0126 family.</text>
</comment>
<dbReference type="RefSeq" id="WP_184220585.1">
    <property type="nucleotide sequence ID" value="NZ_JACHIP010000005.1"/>
</dbReference>
<protein>
    <submittedName>
        <fullName evidence="9">Putative membrane protein YeiH</fullName>
    </submittedName>
</protein>
<organism evidence="9 10">
    <name type="scientific">Granulicella aggregans</name>
    <dbReference type="NCBI Taxonomy" id="474949"/>
    <lineage>
        <taxon>Bacteria</taxon>
        <taxon>Pseudomonadati</taxon>
        <taxon>Acidobacteriota</taxon>
        <taxon>Terriglobia</taxon>
        <taxon>Terriglobales</taxon>
        <taxon>Acidobacteriaceae</taxon>
        <taxon>Granulicella</taxon>
    </lineage>
</organism>
<dbReference type="AlphaFoldDB" id="A0A7W7ZG55"/>
<feature type="transmembrane region" description="Helical" evidence="7">
    <location>
        <begin position="130"/>
        <end position="151"/>
    </location>
</feature>
<keyword evidence="5 7" id="KW-1133">Transmembrane helix</keyword>